<evidence type="ECO:0000256" key="2">
    <source>
        <dbReference type="SAM" id="Phobius"/>
    </source>
</evidence>
<protein>
    <submittedName>
        <fullName evidence="3">Carbonic anhydrase</fullName>
    </submittedName>
</protein>
<dbReference type="PANTHER" id="PTHR11002:SF79">
    <property type="entry name" value="CARBONIC ANHYDRASE 2"/>
    <property type="match status" value="1"/>
</dbReference>
<dbReference type="Pfam" id="PF00484">
    <property type="entry name" value="Pro_CA"/>
    <property type="match status" value="1"/>
</dbReference>
<dbReference type="InterPro" id="IPR036874">
    <property type="entry name" value="Carbonic_anhydrase_sf"/>
</dbReference>
<accession>A0ABX0L814</accession>
<keyword evidence="2" id="KW-0472">Membrane</keyword>
<keyword evidence="2" id="KW-1133">Transmembrane helix</keyword>
<dbReference type="Proteomes" id="UP001515641">
    <property type="component" value="Unassembled WGS sequence"/>
</dbReference>
<dbReference type="NCBIfam" id="NF011765">
    <property type="entry name" value="PRK15219.1"/>
    <property type="match status" value="1"/>
</dbReference>
<keyword evidence="2" id="KW-0812">Transmembrane</keyword>
<dbReference type="SMART" id="SM00947">
    <property type="entry name" value="Pro_CA"/>
    <property type="match status" value="1"/>
</dbReference>
<dbReference type="EMBL" id="JAAOMA010000043">
    <property type="protein sequence ID" value="NHR07855.1"/>
    <property type="molecule type" value="Genomic_DNA"/>
</dbReference>
<comment type="caution">
    <text evidence="3">The sequence shown here is derived from an EMBL/GenBank/DDBJ whole genome shotgun (WGS) entry which is preliminary data.</text>
</comment>
<dbReference type="SUPFAM" id="SSF53056">
    <property type="entry name" value="beta-carbonic anhydrase, cab"/>
    <property type="match status" value="1"/>
</dbReference>
<organism evidence="3 4">
    <name type="scientific">Chromobacterium fluminis</name>
    <dbReference type="NCBI Taxonomy" id="3044269"/>
    <lineage>
        <taxon>Bacteria</taxon>
        <taxon>Pseudomonadati</taxon>
        <taxon>Pseudomonadota</taxon>
        <taxon>Betaproteobacteria</taxon>
        <taxon>Neisseriales</taxon>
        <taxon>Chromobacteriaceae</taxon>
        <taxon>Chromobacterium</taxon>
    </lineage>
</organism>
<comment type="similarity">
    <text evidence="1">Belongs to the beta-class carbonic anhydrase family.</text>
</comment>
<keyword evidence="4" id="KW-1185">Reference proteome</keyword>
<dbReference type="InterPro" id="IPR006311">
    <property type="entry name" value="TAT_signal"/>
</dbReference>
<evidence type="ECO:0000313" key="3">
    <source>
        <dbReference type="EMBL" id="NHR07855.1"/>
    </source>
</evidence>
<dbReference type="InterPro" id="IPR001765">
    <property type="entry name" value="Carbonic_anhydrase"/>
</dbReference>
<dbReference type="PROSITE" id="PS51318">
    <property type="entry name" value="TAT"/>
    <property type="match status" value="1"/>
</dbReference>
<dbReference type="Gene3D" id="3.40.1050.10">
    <property type="entry name" value="Carbonic anhydrase"/>
    <property type="match status" value="1"/>
</dbReference>
<proteinExistence type="inferred from homology"/>
<gene>
    <name evidence="3" type="ORF">HA052_21930</name>
</gene>
<reference evidence="3 4" key="1">
    <citation type="submission" date="2020-03" db="EMBL/GenBank/DDBJ databases">
        <title>Draft genome sequence of environmentally isolated cultures.</title>
        <authorList>
            <person name="Wilson H.S."/>
            <person name="De Leon M.E."/>
        </authorList>
    </citation>
    <scope>NUCLEOTIDE SEQUENCE [LARGE SCALE GENOMIC DNA]</scope>
    <source>
        <strain evidence="3 4">HSC-31F16</strain>
    </source>
</reference>
<dbReference type="RefSeq" id="WP_166453588.1">
    <property type="nucleotide sequence ID" value="NZ_JAAOMA010000043.1"/>
</dbReference>
<dbReference type="PANTHER" id="PTHR11002">
    <property type="entry name" value="CARBONIC ANHYDRASE"/>
    <property type="match status" value="1"/>
</dbReference>
<name>A0ABX0L814_9NEIS</name>
<evidence type="ECO:0000256" key="1">
    <source>
        <dbReference type="ARBA" id="ARBA00006217"/>
    </source>
</evidence>
<evidence type="ECO:0000313" key="4">
    <source>
        <dbReference type="Proteomes" id="UP001515641"/>
    </source>
</evidence>
<sequence length="249" mass="26502">MSEHLCREVNCGGSIDRRAVMKTALGAAALFAMGAGGGLNGVVYAASLSKIQRDAMTPEQVLVEMAKGNERFRNGKPMQHDYLAQKRSSAEGQYPSAVVLSCIDSRAPAEIVMDAGIGETFNSRVAGNVVNDDLLGSMEFACAVAGAKVVLVMGHTACGAIKGAIDHVELGNLTGLLARIRPAIAQTRYEGERSSKNAEFVDAVARSNVLHTIDQIRKRSDVLAKLEKEGRIKIAGAMYHLSGGRLEFL</sequence>
<feature type="transmembrane region" description="Helical" evidence="2">
    <location>
        <begin position="24"/>
        <end position="46"/>
    </location>
</feature>
<dbReference type="CDD" id="cd03378">
    <property type="entry name" value="beta_CA_cladeC"/>
    <property type="match status" value="1"/>
</dbReference>